<dbReference type="EMBL" id="JBBPBK010000005">
    <property type="protein sequence ID" value="KAK9284730.1"/>
    <property type="molecule type" value="Genomic_DNA"/>
</dbReference>
<protein>
    <recommendedName>
        <fullName evidence="1">AAA-type ATPase N-terminal domain-containing protein</fullName>
    </recommendedName>
</protein>
<dbReference type="InterPro" id="IPR025753">
    <property type="entry name" value="AAA_N_dom"/>
</dbReference>
<dbReference type="Proteomes" id="UP001415857">
    <property type="component" value="Unassembled WGS sequence"/>
</dbReference>
<name>A0AAP0RTV3_LIQFO</name>
<organism evidence="2 3">
    <name type="scientific">Liquidambar formosana</name>
    <name type="common">Formosan gum</name>
    <dbReference type="NCBI Taxonomy" id="63359"/>
    <lineage>
        <taxon>Eukaryota</taxon>
        <taxon>Viridiplantae</taxon>
        <taxon>Streptophyta</taxon>
        <taxon>Embryophyta</taxon>
        <taxon>Tracheophyta</taxon>
        <taxon>Spermatophyta</taxon>
        <taxon>Magnoliopsida</taxon>
        <taxon>eudicotyledons</taxon>
        <taxon>Gunneridae</taxon>
        <taxon>Pentapetalae</taxon>
        <taxon>Saxifragales</taxon>
        <taxon>Altingiaceae</taxon>
        <taxon>Liquidambar</taxon>
    </lineage>
</organism>
<keyword evidence="3" id="KW-1185">Reference proteome</keyword>
<dbReference type="Pfam" id="PF14363">
    <property type="entry name" value="AAA_assoc"/>
    <property type="match status" value="1"/>
</dbReference>
<evidence type="ECO:0000259" key="1">
    <source>
        <dbReference type="Pfam" id="PF14363"/>
    </source>
</evidence>
<proteinExistence type="predicted"/>
<dbReference type="AlphaFoldDB" id="A0AAP0RTV3"/>
<gene>
    <name evidence="2" type="ORF">L1049_023907</name>
</gene>
<reference evidence="2 3" key="1">
    <citation type="journal article" date="2024" name="Plant J.">
        <title>Genome sequences and population genomics reveal climatic adaptation and genomic divergence between two closely related sweetgum species.</title>
        <authorList>
            <person name="Xu W.Q."/>
            <person name="Ren C.Q."/>
            <person name="Zhang X.Y."/>
            <person name="Comes H.P."/>
            <person name="Liu X.H."/>
            <person name="Li Y.G."/>
            <person name="Kettle C.J."/>
            <person name="Jalonen R."/>
            <person name="Gaisberger H."/>
            <person name="Ma Y.Z."/>
            <person name="Qiu Y.X."/>
        </authorList>
    </citation>
    <scope>NUCLEOTIDE SEQUENCE [LARGE SCALE GENOMIC DNA]</scope>
    <source>
        <strain evidence="2">Hangzhou</strain>
    </source>
</reference>
<comment type="caution">
    <text evidence="2">The sequence shown here is derived from an EMBL/GenBank/DDBJ whole genome shotgun (WGS) entry which is preliminary data.</text>
</comment>
<evidence type="ECO:0000313" key="3">
    <source>
        <dbReference type="Proteomes" id="UP001415857"/>
    </source>
</evidence>
<sequence length="130" mass="14911">MYSLKDMPSPSSMFSAYASMAASIMLFRSMANDLIPHPIRAYLFATLCHYFRSQSNNELTLVIEECDGNIGRNQVYDASETYLCTKISPAAGRLKVVKSPKEKSITLRFERGEKIEDSFRRDRSEMEIYM</sequence>
<evidence type="ECO:0000313" key="2">
    <source>
        <dbReference type="EMBL" id="KAK9284730.1"/>
    </source>
</evidence>
<accession>A0AAP0RTV3</accession>
<feature type="domain" description="AAA-type ATPase N-terminal" evidence="1">
    <location>
        <begin position="35"/>
        <end position="120"/>
    </location>
</feature>